<gene>
    <name evidence="2" type="ORF">SPPG_00627</name>
</gene>
<organism evidence="2 3">
    <name type="scientific">Spizellomyces punctatus (strain DAOM BR117)</name>
    <dbReference type="NCBI Taxonomy" id="645134"/>
    <lineage>
        <taxon>Eukaryota</taxon>
        <taxon>Fungi</taxon>
        <taxon>Fungi incertae sedis</taxon>
        <taxon>Chytridiomycota</taxon>
        <taxon>Chytridiomycota incertae sedis</taxon>
        <taxon>Chytridiomycetes</taxon>
        <taxon>Spizellomycetales</taxon>
        <taxon>Spizellomycetaceae</taxon>
        <taxon>Spizellomyces</taxon>
    </lineage>
</organism>
<dbReference type="Pfam" id="PF08641">
    <property type="entry name" value="Mis14"/>
    <property type="match status" value="1"/>
</dbReference>
<dbReference type="GO" id="GO:0000070">
    <property type="term" value="P:mitotic sister chromatid segregation"/>
    <property type="evidence" value="ECO:0007669"/>
    <property type="project" value="InterPro"/>
</dbReference>
<dbReference type="OrthoDB" id="2135762at2759"/>
<reference evidence="2 3" key="1">
    <citation type="submission" date="2009-08" db="EMBL/GenBank/DDBJ databases">
        <title>The Genome Sequence of Spizellomyces punctatus strain DAOM BR117.</title>
        <authorList>
            <consortium name="The Broad Institute Genome Sequencing Platform"/>
            <person name="Russ C."/>
            <person name="Cuomo C."/>
            <person name="Shea T."/>
            <person name="Young S.K."/>
            <person name="Zeng Q."/>
            <person name="Koehrsen M."/>
            <person name="Haas B."/>
            <person name="Borodovsky M."/>
            <person name="Guigo R."/>
            <person name="Alvarado L."/>
            <person name="Berlin A."/>
            <person name="Bochicchio J."/>
            <person name="Borenstein D."/>
            <person name="Chapman S."/>
            <person name="Chen Z."/>
            <person name="Engels R."/>
            <person name="Freedman E."/>
            <person name="Gellesch M."/>
            <person name="Goldberg J."/>
            <person name="Griggs A."/>
            <person name="Gujja S."/>
            <person name="Heiman D."/>
            <person name="Hepburn T."/>
            <person name="Howarth C."/>
            <person name="Jen D."/>
            <person name="Larson L."/>
            <person name="Lewis B."/>
            <person name="Mehta T."/>
            <person name="Park D."/>
            <person name="Pearson M."/>
            <person name="Roberts A."/>
            <person name="Saif S."/>
            <person name="Shenoy N."/>
            <person name="Sisk P."/>
            <person name="Stolte C."/>
            <person name="Sykes S."/>
            <person name="Thomson T."/>
            <person name="Walk T."/>
            <person name="White J."/>
            <person name="Yandava C."/>
            <person name="Burger G."/>
            <person name="Gray M.W."/>
            <person name="Holland P.W.H."/>
            <person name="King N."/>
            <person name="Lang F.B.F."/>
            <person name="Roger A.J."/>
            <person name="Ruiz-Trillo I."/>
            <person name="Lander E."/>
            <person name="Nusbaum C."/>
        </authorList>
    </citation>
    <scope>NUCLEOTIDE SEQUENCE [LARGE SCALE GENOMIC DNA]</scope>
    <source>
        <strain evidence="2 3">DAOM BR117</strain>
    </source>
</reference>
<keyword evidence="3" id="KW-1185">Reference proteome</keyword>
<dbReference type="AlphaFoldDB" id="A0A0L0HV19"/>
<dbReference type="GO" id="GO:0000776">
    <property type="term" value="C:kinetochore"/>
    <property type="evidence" value="ECO:0007669"/>
    <property type="project" value="InterPro"/>
</dbReference>
<dbReference type="InterPro" id="IPR013950">
    <property type="entry name" value="Mis14/Nsl1"/>
</dbReference>
<dbReference type="EMBL" id="KQ257450">
    <property type="protein sequence ID" value="KND04937.1"/>
    <property type="molecule type" value="Genomic_DNA"/>
</dbReference>
<dbReference type="GeneID" id="27684345"/>
<evidence type="ECO:0000256" key="1">
    <source>
        <dbReference type="SAM" id="MobiDB-lite"/>
    </source>
</evidence>
<accession>A0A0L0HV19</accession>
<evidence type="ECO:0000313" key="2">
    <source>
        <dbReference type="EMBL" id="KND04937.1"/>
    </source>
</evidence>
<dbReference type="VEuPathDB" id="FungiDB:SPPG_00627"/>
<name>A0A0L0HV19_SPIPD</name>
<protein>
    <submittedName>
        <fullName evidence="2">Uncharacterized protein</fullName>
    </submittedName>
</protein>
<dbReference type="eggNOG" id="ENOG502SDCN">
    <property type="taxonomic scope" value="Eukaryota"/>
</dbReference>
<dbReference type="InParanoid" id="A0A0L0HV19"/>
<sequence>MSSSSSASSSLSSNTNVTHPKIQTESKHDILYLQSILTSHALSSPLLTSRSQQDRDTLTERIQSWISSIFTIAKPNILINGIEYDEAFKEIVEYEPTSEELAQKLANIHAQVTGLQVAMAHMRTSVPMAVRDLVERECALATECSNAQSVSLGDVDKSSVEETSGNLDYSRLSDVYKTVVTRPAALNATLQGTCDKLTRAQEIVGQKGQEVLEDKENLGGEELSSVTPRRARTGLLTSLGVPV</sequence>
<feature type="region of interest" description="Disordered" evidence="1">
    <location>
        <begin position="1"/>
        <end position="20"/>
    </location>
</feature>
<evidence type="ECO:0000313" key="3">
    <source>
        <dbReference type="Proteomes" id="UP000053201"/>
    </source>
</evidence>
<proteinExistence type="predicted"/>
<dbReference type="RefSeq" id="XP_016612976.1">
    <property type="nucleotide sequence ID" value="XM_016748957.1"/>
</dbReference>
<dbReference type="Proteomes" id="UP000053201">
    <property type="component" value="Unassembled WGS sequence"/>
</dbReference>
<feature type="compositionally biased region" description="Low complexity" evidence="1">
    <location>
        <begin position="1"/>
        <end position="13"/>
    </location>
</feature>